<feature type="domain" description="Type I restriction modification DNA specificity" evidence="5">
    <location>
        <begin position="888"/>
        <end position="1055"/>
    </location>
</feature>
<keyword evidence="3" id="KW-0238">DNA-binding</keyword>
<dbReference type="InterPro" id="IPR003356">
    <property type="entry name" value="DNA_methylase_A-5"/>
</dbReference>
<dbReference type="Pfam" id="PF02384">
    <property type="entry name" value="N6_Mtase"/>
    <property type="match status" value="1"/>
</dbReference>
<dbReference type="PANTHER" id="PTHR42998">
    <property type="entry name" value="TYPE I RESTRICTION ENZYME HINDVIIP M PROTEIN-RELATED"/>
    <property type="match status" value="1"/>
</dbReference>
<evidence type="ECO:0000256" key="3">
    <source>
        <dbReference type="ARBA" id="ARBA00023125"/>
    </source>
</evidence>
<dbReference type="Pfam" id="PF01420">
    <property type="entry name" value="Methylase_S"/>
    <property type="match status" value="2"/>
</dbReference>
<dbReference type="RefSeq" id="WP_186089771.1">
    <property type="nucleotide sequence ID" value="NZ_BMCN01000001.1"/>
</dbReference>
<dbReference type="Gene3D" id="3.90.220.20">
    <property type="entry name" value="DNA methylase specificity domains"/>
    <property type="match status" value="2"/>
</dbReference>
<dbReference type="InterPro" id="IPR052916">
    <property type="entry name" value="Type-I_RE_MTase_Subunit"/>
</dbReference>
<sequence>MSLDIKKVQEWVEALEFKKIHNKNIWELIIKNSVVTVDFDNKKIIYPNNIEIGRTTTLNFSAEENLVVLDIVVNLLKQGYKENNIVIEKAYQLGRNKKSGNADVTVHNNQMDVFMIIEAKTYGDEFDKAWEKTKKDGDQLFSYERQENSAEVLILYTSRIQETDIIRYYHAIPLIDNEKFLDTLENPKSYNAAKGGNDKFEVWRDTYQLDSLENGVLELDIRPYHVNKSKKSIKDLNDITHDEVQRKYNEFASILRKYNIGGRENAFDKLVNLFLAKIVDEEQNPDDLQFVWKGVTQDTYFDLVDRLQKLYQIGMQKFLDESVTYVAEEDVSKAFSLTKDAAKDAVLDYFKQLKYFSNSDFAFLEVYNEQLFYQNSKVLVELIKMFQNKNLKTESQNQFLGDLFEGFLDNGVKQSEGQYFTPIPIVKFIVSSLPLEQTGQSPKVIDYACGAGHFLNEFAEQIKSISVTSSNTDLYSNIYGIEKEYRLSKVAKVSAFMYGQDDINIIYGDGLKKHSEIEEKSFDYVIANPPYSVKGFLTTLSLSEQDSFELNKYVSNTHTFNSIEYFFIEKAYKLLKPGGIASIILPVSILSNSFVVDIAIRKFILRKFDIVSIVQLGSKTFGSTGQNTIVLYLKKKDYPPNISDHYFYSVERWFNNENVQKDDIKLVKQYCYDLDIDYESFCTLQQGNNDVEPLFKFDIFKEYEINFYKSAEYKNINKKKITTKYTKDMKEASELFALRNYIIEVEKEKVFYHALTYNQKQKVIVVKSPSKSAEIKKFLGYDWSTRRGQEGIKYLGTTLSDEEMDVSKNQAINNIKTPLFNPADLDDPTKINTLIKKNFKDEELEISDENKEYVSILNAKDLLNFKKTSFSAQFKTTKPKVIKSSYPVKALGSLVDVKIGGTPSTSNNDYYVGDNLWVQISEMKSDIINDTNSKISDLAVKESNVKLIPKGTTLISFKLSIGKVAKAGKDLYTNEAIAGLVPLTDDIKDDYLFALFDSGMVILDNGNSKSFGNSLNSKFLREEILIPHPPLAIQDKIIKIFNDITKNINNNKDLIIENEKEIKMLLENLQRNELKSYRLSSDLFELNIGRRVLKSKYTEEGIPIYSANVIESSALINDDIVKDFSKPSVLWGIDGDWNVSYLPENQKFYPTDHVGYIRLNTNEIDYRYLSHVLYEAGIQEGFSRNNRASTDKIRNLILSFPDYSKQNQTMNKIDEIKEETAQLNNEIQVLLSDRKREIINILK</sequence>
<feature type="domain" description="Type I restriction modification DNA specificity" evidence="5">
    <location>
        <begin position="1081"/>
        <end position="1227"/>
    </location>
</feature>
<keyword evidence="7" id="KW-0489">Methyltransferase</keyword>
<dbReference type="Gene3D" id="3.40.50.150">
    <property type="entry name" value="Vaccinia Virus protein VP39"/>
    <property type="match status" value="1"/>
</dbReference>
<evidence type="ECO:0000256" key="1">
    <source>
        <dbReference type="ARBA" id="ARBA00010923"/>
    </source>
</evidence>
<dbReference type="GO" id="GO:0008168">
    <property type="term" value="F:methyltransferase activity"/>
    <property type="evidence" value="ECO:0007669"/>
    <property type="project" value="UniProtKB-KW"/>
</dbReference>
<feature type="coiled-coil region" evidence="4">
    <location>
        <begin position="1206"/>
        <end position="1233"/>
    </location>
</feature>
<dbReference type="EMBL" id="JAGGKN010000005">
    <property type="protein sequence ID" value="MBP1952652.1"/>
    <property type="molecule type" value="Genomic_DNA"/>
</dbReference>
<comment type="similarity">
    <text evidence="1">Belongs to the type-I restriction system S methylase family.</text>
</comment>
<keyword evidence="4" id="KW-0175">Coiled coil</keyword>
<evidence type="ECO:0000256" key="4">
    <source>
        <dbReference type="SAM" id="Coils"/>
    </source>
</evidence>
<dbReference type="SUPFAM" id="SSF53335">
    <property type="entry name" value="S-adenosyl-L-methionine-dependent methyltransferases"/>
    <property type="match status" value="1"/>
</dbReference>
<dbReference type="InterPro" id="IPR029063">
    <property type="entry name" value="SAM-dependent_MTases_sf"/>
</dbReference>
<keyword evidence="7" id="KW-0808">Transferase</keyword>
<evidence type="ECO:0000313" key="8">
    <source>
        <dbReference type="Proteomes" id="UP001519348"/>
    </source>
</evidence>
<keyword evidence="2" id="KW-0680">Restriction system</keyword>
<keyword evidence="8" id="KW-1185">Reference proteome</keyword>
<dbReference type="InterPro" id="IPR002052">
    <property type="entry name" value="DNA_methylase_N6_adenine_CS"/>
</dbReference>
<evidence type="ECO:0000259" key="6">
    <source>
        <dbReference type="Pfam" id="PF02384"/>
    </source>
</evidence>
<gene>
    <name evidence="7" type="ORF">J2Z27_001700</name>
</gene>
<dbReference type="InterPro" id="IPR044946">
    <property type="entry name" value="Restrct_endonuc_typeI_TRD_sf"/>
</dbReference>
<dbReference type="CDD" id="cd02440">
    <property type="entry name" value="AdoMet_MTases"/>
    <property type="match status" value="1"/>
</dbReference>
<name>A0ABS4HQK6_9STAP</name>
<dbReference type="PRINTS" id="PR00507">
    <property type="entry name" value="N12N6MTFRASE"/>
</dbReference>
<dbReference type="Proteomes" id="UP001519348">
    <property type="component" value="Unassembled WGS sequence"/>
</dbReference>
<dbReference type="PANTHER" id="PTHR42998:SF1">
    <property type="entry name" value="TYPE I RESTRICTION ENZYME HINDI METHYLASE SUBUNIT"/>
    <property type="match status" value="1"/>
</dbReference>
<dbReference type="GO" id="GO:0032259">
    <property type="term" value="P:methylation"/>
    <property type="evidence" value="ECO:0007669"/>
    <property type="project" value="UniProtKB-KW"/>
</dbReference>
<feature type="domain" description="DNA methylase adenine-specific" evidence="6">
    <location>
        <begin position="397"/>
        <end position="659"/>
    </location>
</feature>
<dbReference type="InterPro" id="IPR000055">
    <property type="entry name" value="Restrct_endonuc_typeI_TRD"/>
</dbReference>
<proteinExistence type="inferred from homology"/>
<dbReference type="PROSITE" id="PS00092">
    <property type="entry name" value="N6_MTASE"/>
    <property type="match status" value="1"/>
</dbReference>
<reference evidence="7 8" key="1">
    <citation type="submission" date="2021-03" db="EMBL/GenBank/DDBJ databases">
        <title>Genomic Encyclopedia of Type Strains, Phase IV (KMG-IV): sequencing the most valuable type-strain genomes for metagenomic binning, comparative biology and taxonomic classification.</title>
        <authorList>
            <person name="Goeker M."/>
        </authorList>
    </citation>
    <scope>NUCLEOTIDE SEQUENCE [LARGE SCALE GENOMIC DNA]</scope>
    <source>
        <strain evidence="7 8">DSM 22420</strain>
    </source>
</reference>
<evidence type="ECO:0000313" key="7">
    <source>
        <dbReference type="EMBL" id="MBP1952652.1"/>
    </source>
</evidence>
<organism evidence="7 8">
    <name type="scientific">Jeotgalicoccus aerolatus</name>
    <dbReference type="NCBI Taxonomy" id="709510"/>
    <lineage>
        <taxon>Bacteria</taxon>
        <taxon>Bacillati</taxon>
        <taxon>Bacillota</taxon>
        <taxon>Bacilli</taxon>
        <taxon>Bacillales</taxon>
        <taxon>Staphylococcaceae</taxon>
        <taxon>Jeotgalicoccus</taxon>
    </lineage>
</organism>
<evidence type="ECO:0000259" key="5">
    <source>
        <dbReference type="Pfam" id="PF01420"/>
    </source>
</evidence>
<dbReference type="SUPFAM" id="SSF116734">
    <property type="entry name" value="DNA methylase specificity domain"/>
    <property type="match status" value="2"/>
</dbReference>
<evidence type="ECO:0000256" key="2">
    <source>
        <dbReference type="ARBA" id="ARBA00022747"/>
    </source>
</evidence>
<accession>A0ABS4HQK6</accession>
<protein>
    <submittedName>
        <fullName evidence="7">Type I restriction-modification system DNA methylase subunit</fullName>
    </submittedName>
</protein>
<comment type="caution">
    <text evidence="7">The sequence shown here is derived from an EMBL/GenBank/DDBJ whole genome shotgun (WGS) entry which is preliminary data.</text>
</comment>